<comment type="similarity">
    <text evidence="1 7 8">Belongs to the ferrochelatase family.</text>
</comment>
<dbReference type="HAMAP" id="MF_00323">
    <property type="entry name" value="Ferrochelatase"/>
    <property type="match status" value="1"/>
</dbReference>
<dbReference type="AlphaFoldDB" id="A0A1X9SNR5"/>
<evidence type="ECO:0000256" key="6">
    <source>
        <dbReference type="ARBA" id="ARBA00024536"/>
    </source>
</evidence>
<dbReference type="SUPFAM" id="SSF53800">
    <property type="entry name" value="Chelatase"/>
    <property type="match status" value="1"/>
</dbReference>
<keyword evidence="4 7" id="KW-0456">Lyase</keyword>
<evidence type="ECO:0000256" key="3">
    <source>
        <dbReference type="ARBA" id="ARBA00023133"/>
    </source>
</evidence>
<accession>A0A1X9SNR5</accession>
<evidence type="ECO:0000256" key="2">
    <source>
        <dbReference type="ARBA" id="ARBA00023004"/>
    </source>
</evidence>
<feature type="binding site" evidence="7">
    <location>
        <position position="188"/>
    </location>
    <ligand>
        <name>Fe(2+)</name>
        <dbReference type="ChEBI" id="CHEBI:29033"/>
    </ligand>
</feature>
<evidence type="ECO:0000256" key="5">
    <source>
        <dbReference type="ARBA" id="ARBA00023244"/>
    </source>
</evidence>
<dbReference type="InterPro" id="IPR019772">
    <property type="entry name" value="Ferrochelatase_AS"/>
</dbReference>
<dbReference type="CDD" id="cd03411">
    <property type="entry name" value="Ferrochelatase_N"/>
    <property type="match status" value="1"/>
</dbReference>
<evidence type="ECO:0000256" key="1">
    <source>
        <dbReference type="ARBA" id="ARBA00007718"/>
    </source>
</evidence>
<keyword evidence="3 7" id="KW-0350">Heme biosynthesis</keyword>
<dbReference type="KEGG" id="clx:CLAN_1110"/>
<name>A0A1X9SNR5_9BACT</name>
<dbReference type="UniPathway" id="UPA00252">
    <property type="reaction ID" value="UER00325"/>
</dbReference>
<dbReference type="RefSeq" id="WP_100590795.1">
    <property type="nucleotide sequence ID" value="NZ_CP015578.1"/>
</dbReference>
<protein>
    <recommendedName>
        <fullName evidence="7 8">Ferrochelatase</fullName>
        <ecNumber evidence="7 8">4.98.1.1</ecNumber>
    </recommendedName>
    <alternativeName>
        <fullName evidence="7">Heme synthase</fullName>
    </alternativeName>
    <alternativeName>
        <fullName evidence="7">Protoheme ferro-lyase</fullName>
    </alternativeName>
</protein>
<reference evidence="10" key="1">
    <citation type="journal article" date="2017" name="Genome Biol. Evol.">
        <title>Comparative Genomic Analysis Identifies a Campylobacter Clade Deficient in Selenium Metabolism.</title>
        <authorList>
            <person name="Miller W.G."/>
            <person name="Yee E."/>
            <person name="Lopes B.S."/>
            <person name="Chapman M.H."/>
            <person name="Huynh S."/>
            <person name="Bono J.L."/>
            <person name="Parker C.T."/>
            <person name="Strachan N.J.C."/>
            <person name="Forbes K.J."/>
        </authorList>
    </citation>
    <scope>NUCLEOTIDE SEQUENCE [LARGE SCALE GENOMIC DNA]</scope>
    <source>
        <strain evidence="10">NCTC 13004</strain>
    </source>
</reference>
<comment type="function">
    <text evidence="7 8">Catalyzes the ferrous insertion into protoporphyrin IX.</text>
</comment>
<dbReference type="Pfam" id="PF00762">
    <property type="entry name" value="Ferrochelatase"/>
    <property type="match status" value="1"/>
</dbReference>
<dbReference type="InterPro" id="IPR033644">
    <property type="entry name" value="Ferrochelatase_C"/>
</dbReference>
<keyword evidence="2 7" id="KW-0408">Iron</keyword>
<organism evidence="9 10">
    <name type="scientific">Campylobacter lanienae NCTC 13004</name>
    <dbReference type="NCBI Taxonomy" id="1031753"/>
    <lineage>
        <taxon>Bacteria</taxon>
        <taxon>Pseudomonadati</taxon>
        <taxon>Campylobacterota</taxon>
        <taxon>Epsilonproteobacteria</taxon>
        <taxon>Campylobacterales</taxon>
        <taxon>Campylobacteraceae</taxon>
        <taxon>Campylobacter</taxon>
    </lineage>
</organism>
<comment type="catalytic activity">
    <reaction evidence="7 8">
        <text>heme b + 2 H(+) = protoporphyrin IX + Fe(2+)</text>
        <dbReference type="Rhea" id="RHEA:22584"/>
        <dbReference type="ChEBI" id="CHEBI:15378"/>
        <dbReference type="ChEBI" id="CHEBI:29033"/>
        <dbReference type="ChEBI" id="CHEBI:57306"/>
        <dbReference type="ChEBI" id="CHEBI:60344"/>
        <dbReference type="EC" id="4.98.1.1"/>
    </reaction>
</comment>
<dbReference type="PROSITE" id="PS00534">
    <property type="entry name" value="FERROCHELATASE"/>
    <property type="match status" value="1"/>
</dbReference>
<dbReference type="GO" id="GO:0004325">
    <property type="term" value="F:ferrochelatase activity"/>
    <property type="evidence" value="ECO:0007669"/>
    <property type="project" value="UniProtKB-UniRule"/>
</dbReference>
<dbReference type="GO" id="GO:0046872">
    <property type="term" value="F:metal ion binding"/>
    <property type="evidence" value="ECO:0007669"/>
    <property type="project" value="UniProtKB-KW"/>
</dbReference>
<dbReference type="Gene3D" id="3.40.50.1400">
    <property type="match status" value="2"/>
</dbReference>
<comment type="subcellular location">
    <subcellularLocation>
        <location evidence="7 8">Cytoplasm</location>
    </subcellularLocation>
</comment>
<keyword evidence="7" id="KW-0479">Metal-binding</keyword>
<dbReference type="GO" id="GO:0005737">
    <property type="term" value="C:cytoplasm"/>
    <property type="evidence" value="ECO:0007669"/>
    <property type="project" value="UniProtKB-SubCell"/>
</dbReference>
<dbReference type="CDD" id="cd00419">
    <property type="entry name" value="Ferrochelatase_C"/>
    <property type="match status" value="1"/>
</dbReference>
<dbReference type="InterPro" id="IPR033659">
    <property type="entry name" value="Ferrochelatase_N"/>
</dbReference>
<evidence type="ECO:0000313" key="9">
    <source>
        <dbReference type="EMBL" id="ARQ97845.1"/>
    </source>
</evidence>
<comment type="catalytic activity">
    <reaction evidence="6">
        <text>Fe-coproporphyrin III + 2 H(+) = coproporphyrin III + Fe(2+)</text>
        <dbReference type="Rhea" id="RHEA:49572"/>
        <dbReference type="ChEBI" id="CHEBI:15378"/>
        <dbReference type="ChEBI" id="CHEBI:29033"/>
        <dbReference type="ChEBI" id="CHEBI:68438"/>
        <dbReference type="ChEBI" id="CHEBI:131725"/>
        <dbReference type="EC" id="4.99.1.9"/>
    </reaction>
    <physiologicalReaction direction="right-to-left" evidence="6">
        <dbReference type="Rhea" id="RHEA:49574"/>
    </physiologicalReaction>
</comment>
<dbReference type="GO" id="GO:0006783">
    <property type="term" value="P:heme biosynthetic process"/>
    <property type="evidence" value="ECO:0007669"/>
    <property type="project" value="UniProtKB-UniRule"/>
</dbReference>
<sequence length="310" mass="35240">MKKVVVLLNMGGVDELAQVRVFLKNMFNDPYILGIKNRYLRAFVAWMITTMRVKSATQNYLQLGGKSALGDITRSLISKLNAKFGSDNLIFDYAMNYTPPFAFDTFKKYKDADEIVLFPLYPHHSTTTILSSLKSAQKALSDLKIEAKVSIIEYFYNNTKFNNIICNHIIKTLGDDDATGIDLIFSAHSLPQKIIDNGDLYEKHLREHVGILSSLLNSRGVRFKSITLAYQSRLGPIKWLEPNLSEVLPNLTSKRAMIYPISFCIDNSETDFELAIEYKHIADESKFEYYNVVKAPNDSDEFAQFIANSI</sequence>
<comment type="pathway">
    <text evidence="7 8">Porphyrin-containing compound metabolism; protoheme biosynthesis; protoheme from protoporphyrin-IX: step 1/1.</text>
</comment>
<dbReference type="Proteomes" id="UP000202031">
    <property type="component" value="Chromosome"/>
</dbReference>
<dbReference type="EMBL" id="CP015578">
    <property type="protein sequence ID" value="ARQ97845.1"/>
    <property type="molecule type" value="Genomic_DNA"/>
</dbReference>
<gene>
    <name evidence="7 9" type="primary">hemH</name>
    <name evidence="9" type="ORF">CLAN_1110</name>
</gene>
<keyword evidence="7 8" id="KW-0963">Cytoplasm</keyword>
<dbReference type="EC" id="4.98.1.1" evidence="7 8"/>
<dbReference type="NCBIfam" id="TIGR00109">
    <property type="entry name" value="hemH"/>
    <property type="match status" value="1"/>
</dbReference>
<dbReference type="GeneID" id="46921581"/>
<dbReference type="PANTHER" id="PTHR11108:SF1">
    <property type="entry name" value="FERROCHELATASE, MITOCHONDRIAL"/>
    <property type="match status" value="1"/>
</dbReference>
<keyword evidence="5 7" id="KW-0627">Porphyrin biosynthesis</keyword>
<reference evidence="10" key="2">
    <citation type="journal article" date="2017" name="Genome Biol. Evol.">
        <title>Comparative genomic analysis identifies a Campylobacter clade deficient in selenium metabolism.</title>
        <authorList>
            <person name="Miller W.G."/>
            <person name="Yee E."/>
            <person name="Lopes B.S."/>
            <person name="Chapman M.H."/>
            <person name="Huynh S."/>
            <person name="Bono J.L."/>
            <person name="Parker C.T."/>
            <person name="Strachan N.J.C."/>
            <person name="Forbes K.J."/>
        </authorList>
    </citation>
    <scope>NUCLEOTIDE SEQUENCE [LARGE SCALE GENOMIC DNA]</scope>
    <source>
        <strain evidence="10">NCTC 13004</strain>
    </source>
</reference>
<evidence type="ECO:0000256" key="7">
    <source>
        <dbReference type="HAMAP-Rule" id="MF_00323"/>
    </source>
</evidence>
<dbReference type="PANTHER" id="PTHR11108">
    <property type="entry name" value="FERROCHELATASE"/>
    <property type="match status" value="1"/>
</dbReference>
<feature type="binding site" evidence="7">
    <location>
        <position position="269"/>
    </location>
    <ligand>
        <name>Fe(2+)</name>
        <dbReference type="ChEBI" id="CHEBI:29033"/>
    </ligand>
</feature>
<dbReference type="InterPro" id="IPR001015">
    <property type="entry name" value="Ferrochelatase"/>
</dbReference>
<evidence type="ECO:0000313" key="10">
    <source>
        <dbReference type="Proteomes" id="UP000202031"/>
    </source>
</evidence>
<evidence type="ECO:0000256" key="8">
    <source>
        <dbReference type="RuleBase" id="RU000607"/>
    </source>
</evidence>
<proteinExistence type="inferred from homology"/>
<evidence type="ECO:0000256" key="4">
    <source>
        <dbReference type="ARBA" id="ARBA00023239"/>
    </source>
</evidence>